<evidence type="ECO:0008006" key="4">
    <source>
        <dbReference type="Google" id="ProtNLM"/>
    </source>
</evidence>
<keyword evidence="1" id="KW-0732">Signal</keyword>
<sequence>MIIKKIVTGIVALAIVSTMAVTTALATTSATKEVYGQSYAYYIHRVEVRTDKDNQIAIDNVCYRINQNK</sequence>
<evidence type="ECO:0000313" key="3">
    <source>
        <dbReference type="Proteomes" id="UP001211421"/>
    </source>
</evidence>
<dbReference type="AlphaFoldDB" id="A0AAW6DWJ6"/>
<feature type="chain" id="PRO_5043789946" description="Secreted protein" evidence="1">
    <location>
        <begin position="21"/>
        <end position="69"/>
    </location>
</feature>
<feature type="signal peptide" evidence="1">
    <location>
        <begin position="1"/>
        <end position="20"/>
    </location>
</feature>
<reference evidence="2" key="1">
    <citation type="submission" date="2023-01" db="EMBL/GenBank/DDBJ databases">
        <title>Human gut microbiome strain richness.</title>
        <authorList>
            <person name="Chen-Liaw A."/>
        </authorList>
    </citation>
    <scope>NUCLEOTIDE SEQUENCE</scope>
    <source>
        <strain evidence="2">D59st1_B8_D59t2_181005</strain>
    </source>
</reference>
<evidence type="ECO:0000256" key="1">
    <source>
        <dbReference type="SAM" id="SignalP"/>
    </source>
</evidence>
<comment type="caution">
    <text evidence="2">The sequence shown here is derived from an EMBL/GenBank/DDBJ whole genome shotgun (WGS) entry which is preliminary data.</text>
</comment>
<gene>
    <name evidence="2" type="ORF">PNV70_10820</name>
</gene>
<proteinExistence type="predicted"/>
<dbReference type="Proteomes" id="UP001211421">
    <property type="component" value="Unassembled WGS sequence"/>
</dbReference>
<accession>A0AAW6DWJ6</accession>
<name>A0AAW6DWJ6_9FIRM</name>
<evidence type="ECO:0000313" key="2">
    <source>
        <dbReference type="EMBL" id="MDB8742553.1"/>
    </source>
</evidence>
<organism evidence="2 3">
    <name type="scientific">Ruminococcus bicirculans</name>
    <name type="common">ex Wegman et al. 2014</name>
    <dbReference type="NCBI Taxonomy" id="1160721"/>
    <lineage>
        <taxon>Bacteria</taxon>
        <taxon>Bacillati</taxon>
        <taxon>Bacillota</taxon>
        <taxon>Clostridia</taxon>
        <taxon>Eubacteriales</taxon>
        <taxon>Oscillospiraceae</taxon>
        <taxon>Ruminococcus</taxon>
    </lineage>
</organism>
<protein>
    <recommendedName>
        <fullName evidence="4">Secreted protein</fullName>
    </recommendedName>
</protein>
<dbReference type="EMBL" id="JAQMLS010000007">
    <property type="protein sequence ID" value="MDB8742553.1"/>
    <property type="molecule type" value="Genomic_DNA"/>
</dbReference>
<dbReference type="RefSeq" id="WP_117892276.1">
    <property type="nucleotide sequence ID" value="NZ_DAWCKT010000106.1"/>
</dbReference>